<dbReference type="InterPro" id="IPR004090">
    <property type="entry name" value="Chemotax_Me-accpt_rcpt"/>
</dbReference>
<evidence type="ECO:0000256" key="3">
    <source>
        <dbReference type="PROSITE-ProRule" id="PRU00284"/>
    </source>
</evidence>
<dbReference type="Gene3D" id="1.10.287.950">
    <property type="entry name" value="Methyl-accepting chemotaxis protein"/>
    <property type="match status" value="1"/>
</dbReference>
<evidence type="ECO:0000313" key="5">
    <source>
        <dbReference type="EMBL" id="AWN47212.1"/>
    </source>
</evidence>
<protein>
    <recommendedName>
        <fullName evidence="4">Methyl-accepting transducer domain-containing protein</fullName>
    </recommendedName>
</protein>
<evidence type="ECO:0000259" key="4">
    <source>
        <dbReference type="PROSITE" id="PS50111"/>
    </source>
</evidence>
<sequence length="107" mass="10952">MSWSNMSVIPGVASQTNLLALNATIEAAQAREAGRRLAVVAAEVTQLAGQTDRAMQEIAAQVDATQAIVRSVAEAARPVLAAAGPVARRSASIGAAVNRFLATLRAA</sequence>
<dbReference type="PANTHER" id="PTHR32089">
    <property type="entry name" value="METHYL-ACCEPTING CHEMOTAXIS PROTEIN MCPB"/>
    <property type="match status" value="1"/>
</dbReference>
<dbReference type="GO" id="GO:0004888">
    <property type="term" value="F:transmembrane signaling receptor activity"/>
    <property type="evidence" value="ECO:0007669"/>
    <property type="project" value="InterPro"/>
</dbReference>
<name>A0A2U8WPT6_9HYPH</name>
<dbReference type="PRINTS" id="PR00260">
    <property type="entry name" value="CHEMTRNSDUCR"/>
</dbReference>
<proteinExistence type="inferred from homology"/>
<comment type="similarity">
    <text evidence="2">Belongs to the methyl-accepting chemotaxis (MCP) protein family.</text>
</comment>
<keyword evidence="1 3" id="KW-0807">Transducer</keyword>
<accession>A0A2U8WPT6</accession>
<dbReference type="PANTHER" id="PTHR32089:SF112">
    <property type="entry name" value="LYSOZYME-LIKE PROTEIN-RELATED"/>
    <property type="match status" value="1"/>
</dbReference>
<dbReference type="SUPFAM" id="SSF58104">
    <property type="entry name" value="Methyl-accepting chemotaxis protein (MCP) signaling domain"/>
    <property type="match status" value="1"/>
</dbReference>
<gene>
    <name evidence="5" type="ORF">DK419_13545</name>
</gene>
<dbReference type="GO" id="GO:0007165">
    <property type="term" value="P:signal transduction"/>
    <property type="evidence" value="ECO:0007669"/>
    <property type="project" value="UniProtKB-KW"/>
</dbReference>
<dbReference type="PROSITE" id="PS50111">
    <property type="entry name" value="CHEMOTAXIS_TRANSDUC_2"/>
    <property type="match status" value="1"/>
</dbReference>
<dbReference type="GO" id="GO:0006935">
    <property type="term" value="P:chemotaxis"/>
    <property type="evidence" value="ECO:0007669"/>
    <property type="project" value="InterPro"/>
</dbReference>
<dbReference type="EMBL" id="CP029553">
    <property type="protein sequence ID" value="AWN47212.1"/>
    <property type="molecule type" value="Genomic_DNA"/>
</dbReference>
<reference evidence="5 6" key="1">
    <citation type="submission" date="2018-05" db="EMBL/GenBank/DDBJ databases">
        <title>Complete Genome Sequence of Methylobacterium sp. 17Sr1-28.</title>
        <authorList>
            <person name="Srinivasan S."/>
        </authorList>
    </citation>
    <scope>NUCLEOTIDE SEQUENCE [LARGE SCALE GENOMIC DNA]</scope>
    <source>
        <strain evidence="5 6">17Sr1-28</strain>
    </source>
</reference>
<feature type="domain" description="Methyl-accepting transducer" evidence="4">
    <location>
        <begin position="6"/>
        <end position="107"/>
    </location>
</feature>
<dbReference type="Pfam" id="PF00015">
    <property type="entry name" value="MCPsignal"/>
    <property type="match status" value="1"/>
</dbReference>
<evidence type="ECO:0000313" key="6">
    <source>
        <dbReference type="Proteomes" id="UP000245444"/>
    </source>
</evidence>
<evidence type="ECO:0000256" key="2">
    <source>
        <dbReference type="ARBA" id="ARBA00029447"/>
    </source>
</evidence>
<dbReference type="KEGG" id="mtea:DK419_13545"/>
<dbReference type="GO" id="GO:0016020">
    <property type="term" value="C:membrane"/>
    <property type="evidence" value="ECO:0007669"/>
    <property type="project" value="InterPro"/>
</dbReference>
<organism evidence="5 6">
    <name type="scientific">Methylobacterium terrae</name>
    <dbReference type="NCBI Taxonomy" id="2202827"/>
    <lineage>
        <taxon>Bacteria</taxon>
        <taxon>Pseudomonadati</taxon>
        <taxon>Pseudomonadota</taxon>
        <taxon>Alphaproteobacteria</taxon>
        <taxon>Hyphomicrobiales</taxon>
        <taxon>Methylobacteriaceae</taxon>
        <taxon>Methylobacterium</taxon>
    </lineage>
</organism>
<evidence type="ECO:0000256" key="1">
    <source>
        <dbReference type="ARBA" id="ARBA00023224"/>
    </source>
</evidence>
<dbReference type="InterPro" id="IPR004089">
    <property type="entry name" value="MCPsignal_dom"/>
</dbReference>
<dbReference type="Proteomes" id="UP000245444">
    <property type="component" value="Chromosome"/>
</dbReference>
<dbReference type="OrthoDB" id="2489132at2"/>
<dbReference type="AlphaFoldDB" id="A0A2U8WPT6"/>
<keyword evidence="6" id="KW-1185">Reference proteome</keyword>